<comment type="caution">
    <text evidence="1">The sequence shown here is derived from an EMBL/GenBank/DDBJ whole genome shotgun (WGS) entry which is preliminary data.</text>
</comment>
<dbReference type="Proteomes" id="UP000033935">
    <property type="component" value="Unassembled WGS sequence"/>
</dbReference>
<reference evidence="1 2" key="1">
    <citation type="journal article" date="2015" name="Nature">
        <title>rRNA introns, odd ribosomes, and small enigmatic genomes across a large radiation of phyla.</title>
        <authorList>
            <person name="Brown C.T."/>
            <person name="Hug L.A."/>
            <person name="Thomas B.C."/>
            <person name="Sharon I."/>
            <person name="Castelle C.J."/>
            <person name="Singh A."/>
            <person name="Wilkins M.J."/>
            <person name="Williams K.H."/>
            <person name="Banfield J.F."/>
        </authorList>
    </citation>
    <scope>NUCLEOTIDE SEQUENCE [LARGE SCALE GENOMIC DNA]</scope>
</reference>
<name>A0A0G0MS89_9BACT</name>
<proteinExistence type="predicted"/>
<evidence type="ECO:0000313" key="2">
    <source>
        <dbReference type="Proteomes" id="UP000033935"/>
    </source>
</evidence>
<organism evidence="1 2">
    <name type="scientific">Candidatus Uhrbacteria bacterium GW2011_GWF2_39_13</name>
    <dbReference type="NCBI Taxonomy" id="1618995"/>
    <lineage>
        <taxon>Bacteria</taxon>
        <taxon>Candidatus Uhriibacteriota</taxon>
    </lineage>
</organism>
<gene>
    <name evidence="1" type="ORF">UT30_C0033G0017</name>
</gene>
<dbReference type="AlphaFoldDB" id="A0A0G0MS89"/>
<sequence length="176" mass="20381">MNSKERVFCAIGHEEADRVPIGEWGFGKELVWPVLGEKSLYPRTLEQIKAYWEGKRNQVIDDWKKGLVSLVTKLNWDTVLVHLNIGKNTPIDIPEQIDVDKWRDRQGNILLYTHELDRICIVEKGPPDYALNNVEKKQISSAPNVTKIRFHFKRPFCVRDNFFLVSSFSGNAVRCV</sequence>
<accession>A0A0G0MS89</accession>
<evidence type="ECO:0000313" key="1">
    <source>
        <dbReference type="EMBL" id="KKR03291.1"/>
    </source>
</evidence>
<protein>
    <submittedName>
        <fullName evidence="1">Uncharacterized protein</fullName>
    </submittedName>
</protein>
<dbReference type="EMBL" id="LBWG01000033">
    <property type="protein sequence ID" value="KKR03291.1"/>
    <property type="molecule type" value="Genomic_DNA"/>
</dbReference>